<dbReference type="GO" id="GO:0003677">
    <property type="term" value="F:DNA binding"/>
    <property type="evidence" value="ECO:0007669"/>
    <property type="project" value="UniProtKB-KW"/>
</dbReference>
<dbReference type="SUPFAM" id="SSF46785">
    <property type="entry name" value="Winged helix' DNA-binding domain"/>
    <property type="match status" value="1"/>
</dbReference>
<evidence type="ECO:0000313" key="6">
    <source>
        <dbReference type="EMBL" id="OAS23922.1"/>
    </source>
</evidence>
<dbReference type="InterPro" id="IPR036390">
    <property type="entry name" value="WH_DNA-bd_sf"/>
</dbReference>
<evidence type="ECO:0000259" key="5">
    <source>
        <dbReference type="Pfam" id="PF13545"/>
    </source>
</evidence>
<dbReference type="OrthoDB" id="7584044at2"/>
<dbReference type="InterPro" id="IPR018490">
    <property type="entry name" value="cNMP-bd_dom_sf"/>
</dbReference>
<evidence type="ECO:0000256" key="2">
    <source>
        <dbReference type="ARBA" id="ARBA00023125"/>
    </source>
</evidence>
<proteinExistence type="predicted"/>
<dbReference type="Proteomes" id="UP000078316">
    <property type="component" value="Unassembled WGS sequence"/>
</dbReference>
<comment type="caution">
    <text evidence="6">The sequence shown here is derived from an EMBL/GenBank/DDBJ whole genome shotgun (WGS) entry which is preliminary data.</text>
</comment>
<name>A0A179SC24_9HYPH</name>
<dbReference type="InterPro" id="IPR014710">
    <property type="entry name" value="RmlC-like_jellyroll"/>
</dbReference>
<dbReference type="InterPro" id="IPR012318">
    <property type="entry name" value="HTH_CRP"/>
</dbReference>
<keyword evidence="3" id="KW-0804">Transcription</keyword>
<protein>
    <submittedName>
        <fullName evidence="6">Crp/Fnr family transcriptional regulator</fullName>
    </submittedName>
</protein>
<dbReference type="InterPro" id="IPR036388">
    <property type="entry name" value="WH-like_DNA-bd_sf"/>
</dbReference>
<gene>
    <name evidence="6" type="ORF">A5481_15860</name>
</gene>
<dbReference type="Gene3D" id="2.60.120.10">
    <property type="entry name" value="Jelly Rolls"/>
    <property type="match status" value="1"/>
</dbReference>
<evidence type="ECO:0000256" key="1">
    <source>
        <dbReference type="ARBA" id="ARBA00023015"/>
    </source>
</evidence>
<evidence type="ECO:0000259" key="4">
    <source>
        <dbReference type="Pfam" id="PF00027"/>
    </source>
</evidence>
<organism evidence="6 7">
    <name type="scientific">Methylobacterium platani</name>
    <dbReference type="NCBI Taxonomy" id="427683"/>
    <lineage>
        <taxon>Bacteria</taxon>
        <taxon>Pseudomonadati</taxon>
        <taxon>Pseudomonadota</taxon>
        <taxon>Alphaproteobacteria</taxon>
        <taxon>Hyphomicrobiales</taxon>
        <taxon>Methylobacteriaceae</taxon>
        <taxon>Methylobacterium</taxon>
    </lineage>
</organism>
<dbReference type="Gene3D" id="1.10.10.10">
    <property type="entry name" value="Winged helix-like DNA-binding domain superfamily/Winged helix DNA-binding domain"/>
    <property type="match status" value="1"/>
</dbReference>
<dbReference type="InterPro" id="IPR000595">
    <property type="entry name" value="cNMP-bd_dom"/>
</dbReference>
<dbReference type="AlphaFoldDB" id="A0A179SC24"/>
<dbReference type="EMBL" id="LWHQ01000028">
    <property type="protein sequence ID" value="OAS23922.1"/>
    <property type="molecule type" value="Genomic_DNA"/>
</dbReference>
<keyword evidence="1" id="KW-0805">Transcription regulation</keyword>
<evidence type="ECO:0000313" key="7">
    <source>
        <dbReference type="Proteomes" id="UP000078316"/>
    </source>
</evidence>
<dbReference type="Pfam" id="PF00027">
    <property type="entry name" value="cNMP_binding"/>
    <property type="match status" value="1"/>
</dbReference>
<dbReference type="GO" id="GO:0006355">
    <property type="term" value="P:regulation of DNA-templated transcription"/>
    <property type="evidence" value="ECO:0007669"/>
    <property type="project" value="InterPro"/>
</dbReference>
<feature type="domain" description="Cyclic nucleotide-binding" evidence="4">
    <location>
        <begin position="29"/>
        <end position="110"/>
    </location>
</feature>
<feature type="domain" description="HTH crp-type" evidence="5">
    <location>
        <begin position="148"/>
        <end position="220"/>
    </location>
</feature>
<reference evidence="6 7" key="1">
    <citation type="submission" date="2016-04" db="EMBL/GenBank/DDBJ databases">
        <authorList>
            <person name="Evans L.H."/>
            <person name="Alamgir A."/>
            <person name="Owens N."/>
            <person name="Weber N.D."/>
            <person name="Virtaneva K."/>
            <person name="Barbian K."/>
            <person name="Babar A."/>
            <person name="Rosenke K."/>
        </authorList>
    </citation>
    <scope>NUCLEOTIDE SEQUENCE [LARGE SCALE GENOMIC DNA]</scope>
    <source>
        <strain evidence="6 7">PMB02</strain>
    </source>
</reference>
<accession>A0A179SC24</accession>
<dbReference type="STRING" id="427683.A5481_15860"/>
<sequence>MLVRKLGSIARLSDEERRAVMRLPMTIRPLPGGHDIVCEHDRPMQCCLILDGWASRYQLLAEGRRQIFSFHVPGDIPDLQSLHLRVMDHSLCALTPVTLAFVPHEAIRDLTTGYPGIAATLWRDTLVDGAIFREWMVGMGRRSAYQAVAHLFCEMYVKLEAVGLAENHRYRLPVMQVDIADALGLSNVHINRVLRQLREENLLALRNGWLNISNWPELAKIGEFDPLYLHVDRLTA</sequence>
<evidence type="ECO:0000256" key="3">
    <source>
        <dbReference type="ARBA" id="ARBA00023163"/>
    </source>
</evidence>
<keyword evidence="2" id="KW-0238">DNA-binding</keyword>
<dbReference type="SUPFAM" id="SSF51206">
    <property type="entry name" value="cAMP-binding domain-like"/>
    <property type="match status" value="1"/>
</dbReference>
<dbReference type="Pfam" id="PF13545">
    <property type="entry name" value="HTH_Crp_2"/>
    <property type="match status" value="1"/>
</dbReference>
<dbReference type="CDD" id="cd00038">
    <property type="entry name" value="CAP_ED"/>
    <property type="match status" value="1"/>
</dbReference>